<evidence type="ECO:0000256" key="5">
    <source>
        <dbReference type="ARBA" id="ARBA00023004"/>
    </source>
</evidence>
<reference evidence="10" key="1">
    <citation type="journal article" date="2014" name="BMC Genomics">
        <title>Genome characteristics reveal the impact of lichenization on lichen-forming fungus Endocarpon pusillum Hedwig (Verrucariales, Ascomycota).</title>
        <authorList>
            <person name="Wang Y.-Y."/>
            <person name="Liu B."/>
            <person name="Zhang X.-Y."/>
            <person name="Zhou Q.-M."/>
            <person name="Zhang T."/>
            <person name="Li H."/>
            <person name="Yu Y.-F."/>
            <person name="Zhang X.-L."/>
            <person name="Hao X.-Y."/>
            <person name="Wang M."/>
            <person name="Wang L."/>
            <person name="Wei J.-C."/>
        </authorList>
    </citation>
    <scope>NUCLEOTIDE SEQUENCE [LARGE SCALE GENOMIC DNA]</scope>
    <source>
        <strain evidence="10">Z07020 / HMAS-L-300199</strain>
    </source>
</reference>
<keyword evidence="8" id="KW-0472">Membrane</keyword>
<dbReference type="InterPro" id="IPR001128">
    <property type="entry name" value="Cyt_P450"/>
</dbReference>
<dbReference type="InterPro" id="IPR017972">
    <property type="entry name" value="Cyt_P450_CS"/>
</dbReference>
<dbReference type="InterPro" id="IPR002403">
    <property type="entry name" value="Cyt_P450_E_grp-IV"/>
</dbReference>
<dbReference type="EMBL" id="KE720887">
    <property type="protein sequence ID" value="ERF74218.1"/>
    <property type="molecule type" value="Genomic_DNA"/>
</dbReference>
<evidence type="ECO:0000313" key="9">
    <source>
        <dbReference type="EMBL" id="ERF74218.1"/>
    </source>
</evidence>
<dbReference type="GO" id="GO:0004497">
    <property type="term" value="F:monooxygenase activity"/>
    <property type="evidence" value="ECO:0007669"/>
    <property type="project" value="UniProtKB-KW"/>
</dbReference>
<keyword evidence="7" id="KW-0503">Monooxygenase</keyword>
<dbReference type="PANTHER" id="PTHR24305">
    <property type="entry name" value="CYTOCHROME P450"/>
    <property type="match status" value="1"/>
</dbReference>
<dbReference type="GO" id="GO:0020037">
    <property type="term" value="F:heme binding"/>
    <property type="evidence" value="ECO:0007669"/>
    <property type="project" value="InterPro"/>
</dbReference>
<evidence type="ECO:0000256" key="4">
    <source>
        <dbReference type="ARBA" id="ARBA00023002"/>
    </source>
</evidence>
<keyword evidence="5 6" id="KW-0408">Iron</keyword>
<comment type="similarity">
    <text evidence="2 7">Belongs to the cytochrome P450 family.</text>
</comment>
<dbReference type="PRINTS" id="PR00465">
    <property type="entry name" value="EP450IV"/>
</dbReference>
<keyword evidence="8" id="KW-0812">Transmembrane</keyword>
<dbReference type="RefSeq" id="XP_007800157.1">
    <property type="nucleotide sequence ID" value="XM_007801966.1"/>
</dbReference>
<dbReference type="Proteomes" id="UP000019373">
    <property type="component" value="Unassembled WGS sequence"/>
</dbReference>
<keyword evidence="3 6" id="KW-0479">Metal-binding</keyword>
<dbReference type="OrthoDB" id="1470350at2759"/>
<dbReference type="Pfam" id="PF00067">
    <property type="entry name" value="p450"/>
    <property type="match status" value="1"/>
</dbReference>
<evidence type="ECO:0000256" key="1">
    <source>
        <dbReference type="ARBA" id="ARBA00001971"/>
    </source>
</evidence>
<protein>
    <recommendedName>
        <fullName evidence="11">Cytochrome P450 monooxygenase</fullName>
    </recommendedName>
</protein>
<dbReference type="PRINTS" id="PR00385">
    <property type="entry name" value="P450"/>
</dbReference>
<evidence type="ECO:0000256" key="7">
    <source>
        <dbReference type="RuleBase" id="RU000461"/>
    </source>
</evidence>
<evidence type="ECO:0000256" key="6">
    <source>
        <dbReference type="PIRSR" id="PIRSR602403-1"/>
    </source>
</evidence>
<proteinExistence type="inferred from homology"/>
<dbReference type="CDD" id="cd11059">
    <property type="entry name" value="CYP_fungal"/>
    <property type="match status" value="1"/>
</dbReference>
<dbReference type="HOGENOM" id="CLU_001570_14_2_1"/>
<gene>
    <name evidence="9" type="ORF">EPUS_03408</name>
</gene>
<dbReference type="eggNOG" id="KOG0156">
    <property type="taxonomic scope" value="Eukaryota"/>
</dbReference>
<evidence type="ECO:0000256" key="2">
    <source>
        <dbReference type="ARBA" id="ARBA00010617"/>
    </source>
</evidence>
<evidence type="ECO:0000256" key="8">
    <source>
        <dbReference type="SAM" id="Phobius"/>
    </source>
</evidence>
<dbReference type="PROSITE" id="PS00086">
    <property type="entry name" value="CYTOCHROME_P450"/>
    <property type="match status" value="1"/>
</dbReference>
<organism evidence="9 10">
    <name type="scientific">Endocarpon pusillum (strain Z07020 / HMAS-L-300199)</name>
    <name type="common">Lichen-forming fungus</name>
    <dbReference type="NCBI Taxonomy" id="1263415"/>
    <lineage>
        <taxon>Eukaryota</taxon>
        <taxon>Fungi</taxon>
        <taxon>Dikarya</taxon>
        <taxon>Ascomycota</taxon>
        <taxon>Pezizomycotina</taxon>
        <taxon>Eurotiomycetes</taxon>
        <taxon>Chaetothyriomycetidae</taxon>
        <taxon>Verrucariales</taxon>
        <taxon>Verrucariaceae</taxon>
        <taxon>Endocarpon</taxon>
    </lineage>
</organism>
<dbReference type="InterPro" id="IPR036396">
    <property type="entry name" value="Cyt_P450_sf"/>
</dbReference>
<dbReference type="AlphaFoldDB" id="U1GPJ2"/>
<dbReference type="PANTHER" id="PTHR24305:SF166">
    <property type="entry name" value="CYTOCHROME P450 12A4, MITOCHONDRIAL-RELATED"/>
    <property type="match status" value="1"/>
</dbReference>
<evidence type="ECO:0008006" key="11">
    <source>
        <dbReference type="Google" id="ProtNLM"/>
    </source>
</evidence>
<feature type="transmembrane region" description="Helical" evidence="8">
    <location>
        <begin position="6"/>
        <end position="27"/>
    </location>
</feature>
<keyword evidence="4 7" id="KW-0560">Oxidoreductase</keyword>
<keyword evidence="6 7" id="KW-0349">Heme</keyword>
<evidence type="ECO:0000313" key="10">
    <source>
        <dbReference type="Proteomes" id="UP000019373"/>
    </source>
</evidence>
<keyword evidence="10" id="KW-1185">Reference proteome</keyword>
<dbReference type="GO" id="GO:0005506">
    <property type="term" value="F:iron ion binding"/>
    <property type="evidence" value="ECO:0007669"/>
    <property type="project" value="InterPro"/>
</dbReference>
<dbReference type="OMA" id="FESEVAW"/>
<feature type="binding site" description="axial binding residue" evidence="6">
    <location>
        <position position="505"/>
    </location>
    <ligand>
        <name>heme</name>
        <dbReference type="ChEBI" id="CHEBI:30413"/>
    </ligand>
    <ligandPart>
        <name>Fe</name>
        <dbReference type="ChEBI" id="CHEBI:18248"/>
    </ligandPart>
</feature>
<evidence type="ECO:0000256" key="3">
    <source>
        <dbReference type="ARBA" id="ARBA00022723"/>
    </source>
</evidence>
<dbReference type="InterPro" id="IPR050121">
    <property type="entry name" value="Cytochrome_P450_monoxygenase"/>
</dbReference>
<dbReference type="SUPFAM" id="SSF48264">
    <property type="entry name" value="Cytochrome P450"/>
    <property type="match status" value="1"/>
</dbReference>
<accession>U1GPJ2</accession>
<name>U1GPJ2_ENDPU</name>
<dbReference type="GO" id="GO:0016705">
    <property type="term" value="F:oxidoreductase activity, acting on paired donors, with incorporation or reduction of molecular oxygen"/>
    <property type="evidence" value="ECO:0007669"/>
    <property type="project" value="InterPro"/>
</dbReference>
<dbReference type="Gene3D" id="1.10.630.10">
    <property type="entry name" value="Cytochrome P450"/>
    <property type="match status" value="1"/>
</dbReference>
<comment type="cofactor">
    <cofactor evidence="1 6">
        <name>heme</name>
        <dbReference type="ChEBI" id="CHEBI:30413"/>
    </cofactor>
</comment>
<keyword evidence="8" id="KW-1133">Transmembrane helix</keyword>
<dbReference type="GeneID" id="19238451"/>
<sequence length="568" mass="64111">MILLFSNVPIVVPVGIALLLASIYKCLIYPAFLSPLSKIPNIHPVAAITSLWMLWIRFRNVENDTVFQAHKKHGPVIRLGPNEVSVNCVDDGIKTIYGKGFEKTPYYSFFANFNVSNMFSSLESRPHAIKKKRIANIYSKSYLQNSPDIAVITAALLMDRLLPLLSRYAKTGEAFDVMPIHQASAMDSATAYFFGLESATNFLLDENSRLHWLKVYLRSRPRDYMFYLQELPMLTRWLANIGFHLVPRSREKYNDMVDAWCLKMCDGAEKTLSCGCTTEIVPGNNPVVYRQLKTITSKEGLASDAKVTLNCFKSEGSTGPTAVPDLRNIRSPQQLEVASELLDHIVAAHETFGTTLTYIFWELSRHPEMQQRLRCETLSLGQYFLFPQVSQNRIGELPDAKSIDEQPVLHAIVMETLRLHPAVPGGQPRHTPPEGYIKLGKHSDIPGGVRVGAYAWNLHKNPDVFPDPLGWHPERWMPREESRPWQGTDKKERWFWAFGSGARMCIGSNFAMQMMKYIVAATYVNFETSIVDDEGIEQADGFIAGPKSDKLILSIRPAHRSSLNSVAQ</sequence>